<gene>
    <name evidence="8" type="ORF">FGG15_10520</name>
</gene>
<protein>
    <submittedName>
        <fullName evidence="8">T9SS type A sorting domain-containing protein</fullName>
    </submittedName>
</protein>
<keyword evidence="2" id="KW-0472">Membrane</keyword>
<evidence type="ECO:0000256" key="5">
    <source>
        <dbReference type="SAM" id="MobiDB-lite"/>
    </source>
</evidence>
<dbReference type="Pfam" id="PF24606">
    <property type="entry name" value="CEMIP_beta-hel"/>
    <property type="match status" value="1"/>
</dbReference>
<dbReference type="InterPro" id="IPR019316">
    <property type="entry name" value="G8_domain"/>
</dbReference>
<evidence type="ECO:0000256" key="4">
    <source>
        <dbReference type="ARBA" id="ARBA00023180"/>
    </source>
</evidence>
<evidence type="ECO:0000259" key="7">
    <source>
        <dbReference type="PROSITE" id="PS51484"/>
    </source>
</evidence>
<keyword evidence="9" id="KW-1185">Reference proteome</keyword>
<dbReference type="Proteomes" id="UP000751614">
    <property type="component" value="Unassembled WGS sequence"/>
</dbReference>
<evidence type="ECO:0000313" key="8">
    <source>
        <dbReference type="EMBL" id="TMU54635.1"/>
    </source>
</evidence>
<dbReference type="InterPro" id="IPR011050">
    <property type="entry name" value="Pectin_lyase_fold/virulence"/>
</dbReference>
<comment type="caution">
    <text evidence="8">The sequence shown here is derived from an EMBL/GenBank/DDBJ whole genome shotgun (WGS) entry which is preliminary data.</text>
</comment>
<comment type="subcellular location">
    <subcellularLocation>
        <location evidence="1">Cell membrane</location>
    </subcellularLocation>
</comment>
<evidence type="ECO:0000256" key="3">
    <source>
        <dbReference type="ARBA" id="ARBA00022729"/>
    </source>
</evidence>
<keyword evidence="4" id="KW-0325">Glycoprotein</keyword>
<evidence type="ECO:0000256" key="2">
    <source>
        <dbReference type="ARBA" id="ARBA00022475"/>
    </source>
</evidence>
<feature type="region of interest" description="Disordered" evidence="5">
    <location>
        <begin position="313"/>
        <end position="343"/>
    </location>
</feature>
<dbReference type="EMBL" id="VCNI01000002">
    <property type="protein sequence ID" value="TMU54635.1"/>
    <property type="molecule type" value="Genomic_DNA"/>
</dbReference>
<dbReference type="SUPFAM" id="SSF51126">
    <property type="entry name" value="Pectin lyase-like"/>
    <property type="match status" value="2"/>
</dbReference>
<keyword evidence="2" id="KW-1003">Cell membrane</keyword>
<dbReference type="NCBIfam" id="TIGR04183">
    <property type="entry name" value="Por_Secre_tail"/>
    <property type="match status" value="1"/>
</dbReference>
<keyword evidence="3 6" id="KW-0732">Signal</keyword>
<dbReference type="InterPro" id="IPR026444">
    <property type="entry name" value="Secre_tail"/>
</dbReference>
<reference evidence="8 9" key="1">
    <citation type="submission" date="2019-05" db="EMBL/GenBank/DDBJ databases">
        <title>Flagellimonas sp. AsT0115, sp. nov., isolated from a marine red algae, Asparagopsis taxiformis.</title>
        <authorList>
            <person name="Kim J."/>
            <person name="Jeong S.E."/>
            <person name="Jeon C.O."/>
        </authorList>
    </citation>
    <scope>NUCLEOTIDE SEQUENCE [LARGE SCALE GENOMIC DNA]</scope>
    <source>
        <strain evidence="8 9">AsT0115</strain>
    </source>
</reference>
<dbReference type="PROSITE" id="PS51484">
    <property type="entry name" value="G8"/>
    <property type="match status" value="1"/>
</dbReference>
<dbReference type="Pfam" id="PF18962">
    <property type="entry name" value="Por_Secre_tail"/>
    <property type="match status" value="1"/>
</dbReference>
<proteinExistence type="predicted"/>
<feature type="chain" id="PRO_5046328486" evidence="6">
    <location>
        <begin position="32"/>
        <end position="1134"/>
    </location>
</feature>
<dbReference type="SMART" id="SM01225">
    <property type="entry name" value="G8"/>
    <property type="match status" value="1"/>
</dbReference>
<feature type="compositionally biased region" description="Acidic residues" evidence="5">
    <location>
        <begin position="313"/>
        <end position="323"/>
    </location>
</feature>
<evidence type="ECO:0000256" key="1">
    <source>
        <dbReference type="ARBA" id="ARBA00004236"/>
    </source>
</evidence>
<organism evidence="8 9">
    <name type="scientific">Flagellimonas algicola</name>
    <dbReference type="NCBI Taxonomy" id="2583815"/>
    <lineage>
        <taxon>Bacteria</taxon>
        <taxon>Pseudomonadati</taxon>
        <taxon>Bacteroidota</taxon>
        <taxon>Flavobacteriia</taxon>
        <taxon>Flavobacteriales</taxon>
        <taxon>Flavobacteriaceae</taxon>
        <taxon>Flagellimonas</taxon>
    </lineage>
</organism>
<sequence length="1134" mass="124652">MRKRLFRINHLKFLIAILVLMASVWNLQGQSAVEVAGTATVTATQSGNWSAVSTWGGNIPGNNARVLIPNNVTVTVDGLIAQNFKSIRIATGGKLQYATDVNTELRTEFLVSEMGGSFEIGTEANKVGATVTAKLVFAWLGGTTQAEDPNRFAPGAVLMGPVRMHGADKTSWTTLAVHPTSGVTQLSLGSTPTGWRVGDELVVAGTDINDYQSDEKVTISGIDGSTITLINALTKNHQPPSQLTGMVDVHVSNNTRNIIVSSENPSVSVLSGTNGFGKPRGHMMFMHNSDVILKYVETENTGRTDKAIELDDWSVPEEGEEGQPDPRFSTTVPYPAGEGKNPRGRYSIHFHRTLDTNANKALVEGCVVNNDPGWGYTNHSSNVDFINNVSYEVVGSAYCTEAGDELGSFLRNIAIRTYNTSEPLNLGRPAGGELGIEGGRTDGLTDGREQISDFAHQGDGFWVHGTGVTIEGNVVSGCSGHAYIYWTEGLWESLKGRPQMQNRIDLYVDPAEFPELNAEVKARAQQYPNWIFDVWYILPKPFKDNIGYTSAQGFRGDYIMTEFHETNDPESIEFNVMPPNYRNTMNLVIENTLLWGIRRTGMQFENCAQITLKNNKIYGYGASTALAPWRPQPNPYPGLLEVEPHSIGVDLDQYHNTRSWILENNTIVGWDGESQALTLPMNAEVLVNGGTFDNSGTDIFIREVNWARDWQDRVVNNEEVNDPGNNSRMIIADPTPIDKTTPWRNILIQGNIVFNKPDKNIVLDAQMHLVNNAGDSFALLHPDGSGVKMTGYFLLPDNITLNFGPFNNTKVYFDEQAADFVPVPTANLLDPLRYDAENIFPERRTPNVFLGKSNQELQTLYGTSLGGKILPVTANTHPMITGGKVIYAVEGCPIDDLPSNNFTINVVDETCAGKNNGSISITSQQSGSYLAKVNGAEQSFTTNVDFNNLAPNTYSVCISYIGTTVECERCFELEIGGGIALSGTSSLKAKPGLGNEVAVKMATGTAPYTVRVNDKVVGRYSNRDFSIPVEHRDRVTITSDKHCEGQLDFLAELYELIEIYPNPVLDHFNIRLPSDEMDSLTVGIYTMNGTLLQQKEYTIQNREALVKADGLKRGLYMLKVGCEGHERNFKIIKR</sequence>
<evidence type="ECO:0000313" key="9">
    <source>
        <dbReference type="Proteomes" id="UP000751614"/>
    </source>
</evidence>
<evidence type="ECO:0000256" key="6">
    <source>
        <dbReference type="SAM" id="SignalP"/>
    </source>
</evidence>
<feature type="signal peptide" evidence="6">
    <location>
        <begin position="1"/>
        <end position="31"/>
    </location>
</feature>
<dbReference type="InterPro" id="IPR055401">
    <property type="entry name" value="CEMIP_beta-hel_dom"/>
</dbReference>
<accession>A0ABY2WJ55</accession>
<dbReference type="Pfam" id="PF10162">
    <property type="entry name" value="G8"/>
    <property type="match status" value="1"/>
</dbReference>
<dbReference type="RefSeq" id="WP_138836010.1">
    <property type="nucleotide sequence ID" value="NZ_VCNI01000002.1"/>
</dbReference>
<name>A0ABY2WJ55_9FLAO</name>
<feature type="domain" description="G8" evidence="7">
    <location>
        <begin position="53"/>
        <end position="177"/>
    </location>
</feature>